<feature type="transmembrane region" description="Helical" evidence="1">
    <location>
        <begin position="104"/>
        <end position="137"/>
    </location>
</feature>
<name>A0A0R1TPS2_9LACO</name>
<keyword evidence="1" id="KW-0812">Transmembrane</keyword>
<organism evidence="2 3">
    <name type="scientific">Ligilactobacillus apodemi DSM 16634 = JCM 16172</name>
    <dbReference type="NCBI Taxonomy" id="1423724"/>
    <lineage>
        <taxon>Bacteria</taxon>
        <taxon>Bacillati</taxon>
        <taxon>Bacillota</taxon>
        <taxon>Bacilli</taxon>
        <taxon>Lactobacillales</taxon>
        <taxon>Lactobacillaceae</taxon>
        <taxon>Ligilactobacillus</taxon>
    </lineage>
</organism>
<dbReference type="AlphaFoldDB" id="A0A0R1TPS2"/>
<feature type="transmembrane region" description="Helical" evidence="1">
    <location>
        <begin position="35"/>
        <end position="54"/>
    </location>
</feature>
<dbReference type="Proteomes" id="UP000051324">
    <property type="component" value="Unassembled WGS sequence"/>
</dbReference>
<evidence type="ECO:0000313" key="3">
    <source>
        <dbReference type="Proteomes" id="UP000051324"/>
    </source>
</evidence>
<feature type="transmembrane region" description="Helical" evidence="1">
    <location>
        <begin position="180"/>
        <end position="202"/>
    </location>
</feature>
<feature type="transmembrane region" description="Helical" evidence="1">
    <location>
        <begin position="214"/>
        <end position="234"/>
    </location>
</feature>
<sequence>MQKRSLLIGLNLILLAIQYIIFIDDWRQATLKTAMMILAGVIGGIDVIWLVRYINHLFKTNYYLLKLKEYQELFRMISLVSSSLINAGYVGFELWLGIKSQSIWFILLASYYLALFLSRFYLTFLLFFIGLIFVTLYSKKIQTLTEVETITIAAFTFYNVIVALKNFITNRKSQAYLLKADTYLSFSVSLISLYSLQTTMLLTFWKSQAFYDQMTIYTGIGILSLLIMTNFSLVRSSYRL</sequence>
<proteinExistence type="predicted"/>
<dbReference type="STRING" id="1423724.FC32_GL000700"/>
<comment type="caution">
    <text evidence="2">The sequence shown here is derived from an EMBL/GenBank/DDBJ whole genome shotgun (WGS) entry which is preliminary data.</text>
</comment>
<feature type="transmembrane region" description="Helical" evidence="1">
    <location>
        <begin position="6"/>
        <end position="23"/>
    </location>
</feature>
<keyword evidence="1" id="KW-0472">Membrane</keyword>
<dbReference type="RefSeq" id="WP_156399009.1">
    <property type="nucleotide sequence ID" value="NZ_AZFT01000053.1"/>
</dbReference>
<evidence type="ECO:0000256" key="1">
    <source>
        <dbReference type="SAM" id="Phobius"/>
    </source>
</evidence>
<gene>
    <name evidence="2" type="ORF">FC32_GL000700</name>
</gene>
<reference evidence="2 3" key="1">
    <citation type="journal article" date="2015" name="Genome Announc.">
        <title>Expanding the biotechnology potential of lactobacilli through comparative genomics of 213 strains and associated genera.</title>
        <authorList>
            <person name="Sun Z."/>
            <person name="Harris H.M."/>
            <person name="McCann A."/>
            <person name="Guo C."/>
            <person name="Argimon S."/>
            <person name="Zhang W."/>
            <person name="Yang X."/>
            <person name="Jeffery I.B."/>
            <person name="Cooney J.C."/>
            <person name="Kagawa T.F."/>
            <person name="Liu W."/>
            <person name="Song Y."/>
            <person name="Salvetti E."/>
            <person name="Wrobel A."/>
            <person name="Rasinkangas P."/>
            <person name="Parkhill J."/>
            <person name="Rea M.C."/>
            <person name="O'Sullivan O."/>
            <person name="Ritari J."/>
            <person name="Douillard F.P."/>
            <person name="Paul Ross R."/>
            <person name="Yang R."/>
            <person name="Briner A.E."/>
            <person name="Felis G.E."/>
            <person name="de Vos W.M."/>
            <person name="Barrangou R."/>
            <person name="Klaenhammer T.R."/>
            <person name="Caufield P.W."/>
            <person name="Cui Y."/>
            <person name="Zhang H."/>
            <person name="O'Toole P.W."/>
        </authorList>
    </citation>
    <scope>NUCLEOTIDE SEQUENCE [LARGE SCALE GENOMIC DNA]</scope>
    <source>
        <strain evidence="2 3">DSM 16634</strain>
    </source>
</reference>
<feature type="transmembrane region" description="Helical" evidence="1">
    <location>
        <begin position="74"/>
        <end position="92"/>
    </location>
</feature>
<dbReference type="PATRIC" id="fig|1423724.4.peg.738"/>
<protein>
    <submittedName>
        <fullName evidence="2">Uncharacterized protein</fullName>
    </submittedName>
</protein>
<keyword evidence="1" id="KW-1133">Transmembrane helix</keyword>
<keyword evidence="3" id="KW-1185">Reference proteome</keyword>
<evidence type="ECO:0000313" key="2">
    <source>
        <dbReference type="EMBL" id="KRL83446.1"/>
    </source>
</evidence>
<dbReference type="EMBL" id="AZFT01000053">
    <property type="protein sequence ID" value="KRL83446.1"/>
    <property type="molecule type" value="Genomic_DNA"/>
</dbReference>
<accession>A0A0R1TPS2</accession>